<dbReference type="Gene3D" id="3.20.20.140">
    <property type="entry name" value="Metal-dependent hydrolases"/>
    <property type="match status" value="1"/>
</dbReference>
<evidence type="ECO:0000256" key="2">
    <source>
        <dbReference type="ARBA" id="ARBA00022723"/>
    </source>
</evidence>
<sequence>MSVKSIIAARWVIPVQPRQQVLENHALVIENGRITDILPTKDIRSKYPDTPVTEHNTHALIPGFINAHTHAAMSLFRGMADDVPLMDWLNNHIWPAETKWVGQEFVRDGVELAIAEMLLGGTTCFNDMYFFPNIVAHIAQEMGIRAFVGLIVMDFPTSWADSPDAYFDKGLHVHDEVRSLSRIGTTLAPHAPYTVSDAPLEQVRTYADELNIPIQMHVHETRNEVSDAVAQNGARPLARLHALGLLNPRMMAVHMTQLTDDEIALCAEQGISIVHCPESNLKLASGQCRVADLLAAGANVCLGTDSAASNNDLDMLGEMQTAALLAKVTAQNAQALPAWQALEMATINGALALNCQDQVGSLCIGKSADFIAIDLDHISTQPVYDPVSQIVYSASREQITDVWVEGIQRVKHKQLVNIDIEHLLQTARMWGERLSTS</sequence>
<dbReference type="CDD" id="cd01298">
    <property type="entry name" value="ATZ_TRZ_like"/>
    <property type="match status" value="1"/>
</dbReference>
<keyword evidence="2" id="KW-0479">Metal-binding</keyword>
<protein>
    <submittedName>
        <fullName evidence="6">N-ethylammeline chlorohydrolase</fullName>
    </submittedName>
</protein>
<dbReference type="Gene3D" id="2.30.40.10">
    <property type="entry name" value="Urease, subunit C, domain 1"/>
    <property type="match status" value="1"/>
</dbReference>
<comment type="caution">
    <text evidence="6">The sequence shown here is derived from an EMBL/GenBank/DDBJ whole genome shotgun (WGS) entry which is preliminary data.</text>
</comment>
<name>A0A918RL65_9GAMM</name>
<keyword evidence="3" id="KW-0378">Hydrolase</keyword>
<evidence type="ECO:0000259" key="5">
    <source>
        <dbReference type="Pfam" id="PF01979"/>
    </source>
</evidence>
<dbReference type="InterPro" id="IPR032466">
    <property type="entry name" value="Metal_Hydrolase"/>
</dbReference>
<evidence type="ECO:0000256" key="4">
    <source>
        <dbReference type="ARBA" id="ARBA00022833"/>
    </source>
</evidence>
<dbReference type="Proteomes" id="UP000614811">
    <property type="component" value="Unassembled WGS sequence"/>
</dbReference>
<evidence type="ECO:0000256" key="1">
    <source>
        <dbReference type="ARBA" id="ARBA00006745"/>
    </source>
</evidence>
<dbReference type="InterPro" id="IPR006680">
    <property type="entry name" value="Amidohydro-rel"/>
</dbReference>
<keyword evidence="4" id="KW-0862">Zinc</keyword>
<evidence type="ECO:0000256" key="3">
    <source>
        <dbReference type="ARBA" id="ARBA00022801"/>
    </source>
</evidence>
<accession>A0A918RL65</accession>
<reference evidence="6" key="1">
    <citation type="journal article" date="2014" name="Int. J. Syst. Evol. Microbiol.">
        <title>Complete genome sequence of Corynebacterium casei LMG S-19264T (=DSM 44701T), isolated from a smear-ripened cheese.</title>
        <authorList>
            <consortium name="US DOE Joint Genome Institute (JGI-PGF)"/>
            <person name="Walter F."/>
            <person name="Albersmeier A."/>
            <person name="Kalinowski J."/>
            <person name="Ruckert C."/>
        </authorList>
    </citation>
    <scope>NUCLEOTIDE SEQUENCE</scope>
    <source>
        <strain evidence="6">KCTC 12711</strain>
    </source>
</reference>
<dbReference type="GO" id="GO:0016814">
    <property type="term" value="F:hydrolase activity, acting on carbon-nitrogen (but not peptide) bonds, in cyclic amidines"/>
    <property type="evidence" value="ECO:0007669"/>
    <property type="project" value="UniProtKB-ARBA"/>
</dbReference>
<gene>
    <name evidence="6" type="ORF">GCM10008090_04750</name>
</gene>
<feature type="domain" description="Amidohydrolase-related" evidence="5">
    <location>
        <begin position="60"/>
        <end position="406"/>
    </location>
</feature>
<dbReference type="EMBL" id="BMXA01000001">
    <property type="protein sequence ID" value="GGZ99219.1"/>
    <property type="molecule type" value="Genomic_DNA"/>
</dbReference>
<dbReference type="GO" id="GO:0046872">
    <property type="term" value="F:metal ion binding"/>
    <property type="evidence" value="ECO:0007669"/>
    <property type="project" value="UniProtKB-KW"/>
</dbReference>
<organism evidence="6 7">
    <name type="scientific">Arenicella chitinivorans</name>
    <dbReference type="NCBI Taxonomy" id="1329800"/>
    <lineage>
        <taxon>Bacteria</taxon>
        <taxon>Pseudomonadati</taxon>
        <taxon>Pseudomonadota</taxon>
        <taxon>Gammaproteobacteria</taxon>
        <taxon>Arenicellales</taxon>
        <taxon>Arenicellaceae</taxon>
        <taxon>Arenicella</taxon>
    </lineage>
</organism>
<dbReference type="FunFam" id="3.20.20.140:FF:000014">
    <property type="entry name" value="5-methylthioadenosine/S-adenosylhomocysteine deaminase"/>
    <property type="match status" value="1"/>
</dbReference>
<dbReference type="PANTHER" id="PTHR43794">
    <property type="entry name" value="AMINOHYDROLASE SSNA-RELATED"/>
    <property type="match status" value="1"/>
</dbReference>
<dbReference type="NCBIfam" id="NF006549">
    <property type="entry name" value="PRK09045.1"/>
    <property type="match status" value="1"/>
</dbReference>
<comment type="similarity">
    <text evidence="1">Belongs to the metallo-dependent hydrolases superfamily. ATZ/TRZ family.</text>
</comment>
<reference evidence="6" key="2">
    <citation type="submission" date="2020-09" db="EMBL/GenBank/DDBJ databases">
        <authorList>
            <person name="Sun Q."/>
            <person name="Kim S."/>
        </authorList>
    </citation>
    <scope>NUCLEOTIDE SEQUENCE</scope>
    <source>
        <strain evidence="6">KCTC 12711</strain>
    </source>
</reference>
<dbReference type="PANTHER" id="PTHR43794:SF11">
    <property type="entry name" value="AMIDOHYDROLASE-RELATED DOMAIN-CONTAINING PROTEIN"/>
    <property type="match status" value="1"/>
</dbReference>
<evidence type="ECO:0000313" key="6">
    <source>
        <dbReference type="EMBL" id="GGZ99219.1"/>
    </source>
</evidence>
<dbReference type="Pfam" id="PF01979">
    <property type="entry name" value="Amidohydro_1"/>
    <property type="match status" value="1"/>
</dbReference>
<keyword evidence="7" id="KW-1185">Reference proteome</keyword>
<evidence type="ECO:0000313" key="7">
    <source>
        <dbReference type="Proteomes" id="UP000614811"/>
    </source>
</evidence>
<dbReference type="GO" id="GO:0019239">
    <property type="term" value="F:deaminase activity"/>
    <property type="evidence" value="ECO:0007669"/>
    <property type="project" value="UniProtKB-ARBA"/>
</dbReference>
<dbReference type="AlphaFoldDB" id="A0A918RL65"/>
<proteinExistence type="inferred from homology"/>
<dbReference type="RefSeq" id="WP_189398399.1">
    <property type="nucleotide sequence ID" value="NZ_BMXA01000001.1"/>
</dbReference>
<dbReference type="SUPFAM" id="SSF51338">
    <property type="entry name" value="Composite domain of metallo-dependent hydrolases"/>
    <property type="match status" value="1"/>
</dbReference>
<dbReference type="InterPro" id="IPR050287">
    <property type="entry name" value="MTA/SAH_deaminase"/>
</dbReference>
<dbReference type="SUPFAM" id="SSF51556">
    <property type="entry name" value="Metallo-dependent hydrolases"/>
    <property type="match status" value="1"/>
</dbReference>
<dbReference type="InterPro" id="IPR011059">
    <property type="entry name" value="Metal-dep_hydrolase_composite"/>
</dbReference>